<sequence>MDVMKVGAGKALGSINGVWQEDWQCCKQVACSGVSWQALRFVWFTSEAAALPGQQSIVIIMAGQ</sequence>
<organism evidence="1 2">
    <name type="scientific">Photobacterium halotolerans</name>
    <dbReference type="NCBI Taxonomy" id="265726"/>
    <lineage>
        <taxon>Bacteria</taxon>
        <taxon>Pseudomonadati</taxon>
        <taxon>Pseudomonadota</taxon>
        <taxon>Gammaproteobacteria</taxon>
        <taxon>Vibrionales</taxon>
        <taxon>Vibrionaceae</taxon>
        <taxon>Photobacterium</taxon>
    </lineage>
</organism>
<evidence type="ECO:0000313" key="1">
    <source>
        <dbReference type="EMBL" id="KKC98591.1"/>
    </source>
</evidence>
<evidence type="ECO:0000313" key="2">
    <source>
        <dbReference type="Proteomes" id="UP000033633"/>
    </source>
</evidence>
<name>A0A0F5VA22_9GAMM</name>
<reference evidence="1 2" key="1">
    <citation type="submission" date="2014-12" db="EMBL/GenBank/DDBJ databases">
        <title>Mercury Reductase activity and rhizosphere competence traits in the genome of root associated Photobacterium halotolerans MELD1.</title>
        <authorList>
            <person name="Mathew D.C."/>
            <person name="Huang C.-C."/>
        </authorList>
    </citation>
    <scope>NUCLEOTIDE SEQUENCE [LARGE SCALE GENOMIC DNA]</scope>
    <source>
        <strain evidence="1 2">MELD1</strain>
    </source>
</reference>
<dbReference type="EMBL" id="JWYV01000018">
    <property type="protein sequence ID" value="KKC98591.1"/>
    <property type="molecule type" value="Genomic_DNA"/>
</dbReference>
<dbReference type="Proteomes" id="UP000033633">
    <property type="component" value="Unassembled WGS sequence"/>
</dbReference>
<keyword evidence="2" id="KW-1185">Reference proteome</keyword>
<proteinExistence type="predicted"/>
<dbReference type="PATRIC" id="fig|265726.11.peg.1820"/>
<comment type="caution">
    <text evidence="1">The sequence shown here is derived from an EMBL/GenBank/DDBJ whole genome shotgun (WGS) entry which is preliminary data.</text>
</comment>
<dbReference type="AlphaFoldDB" id="A0A0F5VA22"/>
<gene>
    <name evidence="1" type="ORF">KY46_17695</name>
</gene>
<protein>
    <submittedName>
        <fullName evidence="1">Uncharacterized protein</fullName>
    </submittedName>
</protein>
<accession>A0A0F5VA22</accession>